<reference evidence="6 7" key="1">
    <citation type="submission" date="2018-01" db="EMBL/GenBank/DDBJ databases">
        <title>Draft genome of the strawberry crown rot pathogen Phytophthora cactorum.</title>
        <authorList>
            <person name="Armitage A.D."/>
            <person name="Lysoe E."/>
            <person name="Nellist C.F."/>
            <person name="Harrison R.J."/>
            <person name="Brurberg M.B."/>
        </authorList>
    </citation>
    <scope>NUCLEOTIDE SEQUENCE [LARGE SCALE GENOMIC DNA]</scope>
    <source>
        <strain evidence="6 7">10300</strain>
    </source>
</reference>
<proteinExistence type="predicted"/>
<gene>
    <name evidence="6" type="ORF">PC110_g18412</name>
    <name evidence="1" type="ORF">PC113_g14647</name>
    <name evidence="2" type="ORF">PC115_g22229</name>
    <name evidence="3" type="ORF">PC117_g24945</name>
    <name evidence="4" type="ORF">PC118_g22501</name>
    <name evidence="5" type="ORF">PC129_g16406</name>
</gene>
<dbReference type="EMBL" id="RCMG01000513">
    <property type="protein sequence ID" value="KAG2852883.1"/>
    <property type="molecule type" value="Genomic_DNA"/>
</dbReference>
<sequence length="281" mass="31408">MSTEAAFVEVGKAQERLRALHTAIDAEAILSFPLSASMVFGERDAMFAHWINHPLSVSNRAATDAPCKTSVKEKFDKGVYMDTICQAVVNKTIVKRWMVDRPAELEQPVAERRRCCGHRRSCQPASTPIATQFPRFDAAVIRAVLTPLFEKINTDDSTVEDAVSRVQTTSELEGFEMSNVYRWTHDDLARKVDELISSITVPTSVYPAFDLDIPVSEQQLHLFDPTAKKLLLYSDIRADIAAMLVADLENPFCSDYIVNAPPTKTTVFDIQPHLGELVCFN</sequence>
<dbReference type="Proteomes" id="UP000774804">
    <property type="component" value="Unassembled WGS sequence"/>
</dbReference>
<accession>A0A329RLB9</accession>
<dbReference type="EMBL" id="RCML01001771">
    <property type="protein sequence ID" value="KAG2960475.1"/>
    <property type="molecule type" value="Genomic_DNA"/>
</dbReference>
<evidence type="ECO:0000313" key="1">
    <source>
        <dbReference type="EMBL" id="KAG2852883.1"/>
    </source>
</evidence>
<evidence type="ECO:0000313" key="7">
    <source>
        <dbReference type="Proteomes" id="UP000251314"/>
    </source>
</evidence>
<evidence type="ECO:0000313" key="2">
    <source>
        <dbReference type="EMBL" id="KAG2881464.1"/>
    </source>
</evidence>
<dbReference type="Proteomes" id="UP000697107">
    <property type="component" value="Unassembled WGS sequence"/>
</dbReference>
<keyword evidence="7" id="KW-1185">Reference proteome</keyword>
<name>A0A329RLB9_9STRA</name>
<dbReference type="EMBL" id="RCMI01001766">
    <property type="protein sequence ID" value="KAG2881464.1"/>
    <property type="molecule type" value="Genomic_DNA"/>
</dbReference>
<dbReference type="VEuPathDB" id="FungiDB:PC110_g18412"/>
<dbReference type="Proteomes" id="UP000736787">
    <property type="component" value="Unassembled WGS sequence"/>
</dbReference>
<comment type="caution">
    <text evidence="6">The sequence shown here is derived from an EMBL/GenBank/DDBJ whole genome shotgun (WGS) entry which is preliminary data.</text>
</comment>
<dbReference type="Proteomes" id="UP000251314">
    <property type="component" value="Unassembled WGS sequence"/>
</dbReference>
<protein>
    <submittedName>
        <fullName evidence="6">Uncharacterized protein</fullName>
    </submittedName>
</protein>
<evidence type="ECO:0000313" key="6">
    <source>
        <dbReference type="EMBL" id="RAW25171.1"/>
    </source>
</evidence>
<dbReference type="Proteomes" id="UP000760860">
    <property type="component" value="Unassembled WGS sequence"/>
</dbReference>
<dbReference type="OrthoDB" id="10271084at2759"/>
<dbReference type="EMBL" id="MJFZ01000785">
    <property type="protein sequence ID" value="RAW25171.1"/>
    <property type="molecule type" value="Genomic_DNA"/>
</dbReference>
<evidence type="ECO:0000313" key="5">
    <source>
        <dbReference type="EMBL" id="KAG3212641.1"/>
    </source>
</evidence>
<dbReference type="Proteomes" id="UP000735874">
    <property type="component" value="Unassembled WGS sequence"/>
</dbReference>
<dbReference type="EMBL" id="RCMV01000815">
    <property type="protein sequence ID" value="KAG3212641.1"/>
    <property type="molecule type" value="Genomic_DNA"/>
</dbReference>
<evidence type="ECO:0000313" key="3">
    <source>
        <dbReference type="EMBL" id="KAG2888284.1"/>
    </source>
</evidence>
<organism evidence="6 7">
    <name type="scientific">Phytophthora cactorum</name>
    <dbReference type="NCBI Taxonomy" id="29920"/>
    <lineage>
        <taxon>Eukaryota</taxon>
        <taxon>Sar</taxon>
        <taxon>Stramenopiles</taxon>
        <taxon>Oomycota</taxon>
        <taxon>Peronosporomycetes</taxon>
        <taxon>Peronosporales</taxon>
        <taxon>Peronosporaceae</taxon>
        <taxon>Phytophthora</taxon>
    </lineage>
</organism>
<dbReference type="AlphaFoldDB" id="A0A329RLB9"/>
<reference evidence="1" key="2">
    <citation type="submission" date="2018-10" db="EMBL/GenBank/DDBJ databases">
        <title>Effector identification in a new, highly contiguous assembly of the strawberry crown rot pathogen Phytophthora cactorum.</title>
        <authorList>
            <person name="Armitage A.D."/>
            <person name="Nellist C.F."/>
            <person name="Bates H."/>
            <person name="Vickerstaff R.J."/>
            <person name="Harrison R.J."/>
        </authorList>
    </citation>
    <scope>NUCLEOTIDE SEQUENCE</scope>
    <source>
        <strain evidence="1">15-7</strain>
        <strain evidence="2">4032</strain>
        <strain evidence="3">4040</strain>
        <strain evidence="4">P415</strain>
        <strain evidence="5">P421</strain>
    </source>
</reference>
<dbReference type="EMBL" id="RCMK01001800">
    <property type="protein sequence ID" value="KAG2888284.1"/>
    <property type="molecule type" value="Genomic_DNA"/>
</dbReference>
<evidence type="ECO:0000313" key="4">
    <source>
        <dbReference type="EMBL" id="KAG2960475.1"/>
    </source>
</evidence>